<keyword evidence="4 9" id="KW-1133">Transmembrane helix</keyword>
<protein>
    <recommendedName>
        <fullName evidence="10">G-protein coupled receptors family 1 profile domain-containing protein</fullName>
    </recommendedName>
</protein>
<dbReference type="PRINTS" id="PR00237">
    <property type="entry name" value="GPCRRHODOPSN"/>
</dbReference>
<dbReference type="GO" id="GO:0004930">
    <property type="term" value="F:G protein-coupled receptor activity"/>
    <property type="evidence" value="ECO:0007669"/>
    <property type="project" value="UniProtKB-KW"/>
</dbReference>
<name>A0A913Y252_EXADI</name>
<evidence type="ECO:0000313" key="12">
    <source>
        <dbReference type="Proteomes" id="UP000887567"/>
    </source>
</evidence>
<keyword evidence="6 9" id="KW-0472">Membrane</keyword>
<dbReference type="PROSITE" id="PS50262">
    <property type="entry name" value="G_PROTEIN_RECEP_F1_2"/>
    <property type="match status" value="1"/>
</dbReference>
<reference evidence="11" key="1">
    <citation type="submission" date="2022-11" db="UniProtKB">
        <authorList>
            <consortium name="EnsemblMetazoa"/>
        </authorList>
    </citation>
    <scope>IDENTIFICATION</scope>
</reference>
<evidence type="ECO:0000256" key="5">
    <source>
        <dbReference type="ARBA" id="ARBA00023040"/>
    </source>
</evidence>
<feature type="transmembrane region" description="Helical" evidence="9">
    <location>
        <begin position="184"/>
        <end position="206"/>
    </location>
</feature>
<feature type="domain" description="G-protein coupled receptors family 1 profile" evidence="10">
    <location>
        <begin position="41"/>
        <end position="291"/>
    </location>
</feature>
<feature type="transmembrane region" description="Helical" evidence="9">
    <location>
        <begin position="29"/>
        <end position="50"/>
    </location>
</feature>
<evidence type="ECO:0000256" key="9">
    <source>
        <dbReference type="SAM" id="Phobius"/>
    </source>
</evidence>
<proteinExistence type="predicted"/>
<feature type="transmembrane region" description="Helical" evidence="9">
    <location>
        <begin position="238"/>
        <end position="259"/>
    </location>
</feature>
<dbReference type="InterPro" id="IPR017452">
    <property type="entry name" value="GPCR_Rhodpsn_7TM"/>
</dbReference>
<dbReference type="SUPFAM" id="SSF81321">
    <property type="entry name" value="Family A G protein-coupled receptor-like"/>
    <property type="match status" value="1"/>
</dbReference>
<evidence type="ECO:0000256" key="3">
    <source>
        <dbReference type="ARBA" id="ARBA00022692"/>
    </source>
</evidence>
<keyword evidence="7" id="KW-0675">Receptor</keyword>
<sequence length="327" mass="37290">MSNETANNLLQMQRELQSRSSATFVTENVLFSLGESTTIIGNFLALVIVLRNHNLRRAIPNTLIVSLSVSGFLNGIAVVPISHTSLAASEWLFDDVVCQFQGFMVLLLGTCSLLTIALMSISRFYSVVKNNLYRRYFTFKRTLTMIFVVWSLGILAPVMFLVTGHRFVFIPAKVLCYVPVETDWFLILLAVFYVGLPSLVVLFCYFQIFLAVKRHKNTVFTSSKTGGPNVQEVKVTRMMFAIVVCFCFCWFPVLLIELVDIIRNCWSLPRPFYLMFTLLGGLSNIFNPLIYGFMNTTLRKELIKFLRLGKRRNAVKLFHRVEKQAPA</sequence>
<keyword evidence="2" id="KW-1003">Cell membrane</keyword>
<dbReference type="PANTHER" id="PTHR22752">
    <property type="entry name" value="G PROTEIN-COUPLED RECEPTOR"/>
    <property type="match status" value="1"/>
</dbReference>
<feature type="transmembrane region" description="Helical" evidence="9">
    <location>
        <begin position="102"/>
        <end position="121"/>
    </location>
</feature>
<dbReference type="EnsemblMetazoa" id="XM_021057643.2">
    <property type="protein sequence ID" value="XP_020913302.1"/>
    <property type="gene ID" value="LOC110250976"/>
</dbReference>
<dbReference type="OrthoDB" id="6117944at2759"/>
<dbReference type="GO" id="GO:0005886">
    <property type="term" value="C:plasma membrane"/>
    <property type="evidence" value="ECO:0007669"/>
    <property type="project" value="UniProtKB-SubCell"/>
</dbReference>
<keyword evidence="5" id="KW-0297">G-protein coupled receptor</keyword>
<dbReference type="CDD" id="cd00637">
    <property type="entry name" value="7tm_classA_rhodopsin-like"/>
    <property type="match status" value="1"/>
</dbReference>
<feature type="transmembrane region" description="Helical" evidence="9">
    <location>
        <begin position="62"/>
        <end position="82"/>
    </location>
</feature>
<feature type="transmembrane region" description="Helical" evidence="9">
    <location>
        <begin position="271"/>
        <end position="294"/>
    </location>
</feature>
<dbReference type="Gene3D" id="1.20.1070.10">
    <property type="entry name" value="Rhodopsin 7-helix transmembrane proteins"/>
    <property type="match status" value="1"/>
</dbReference>
<keyword evidence="3 9" id="KW-0812">Transmembrane</keyword>
<evidence type="ECO:0000256" key="6">
    <source>
        <dbReference type="ARBA" id="ARBA00023136"/>
    </source>
</evidence>
<dbReference type="Proteomes" id="UP000887567">
    <property type="component" value="Unplaced"/>
</dbReference>
<keyword evidence="12" id="KW-1185">Reference proteome</keyword>
<dbReference type="GeneID" id="110250976"/>
<dbReference type="RefSeq" id="XP_020913302.1">
    <property type="nucleotide sequence ID" value="XM_021057643.2"/>
</dbReference>
<evidence type="ECO:0000256" key="1">
    <source>
        <dbReference type="ARBA" id="ARBA00004651"/>
    </source>
</evidence>
<evidence type="ECO:0000256" key="2">
    <source>
        <dbReference type="ARBA" id="ARBA00022475"/>
    </source>
</evidence>
<evidence type="ECO:0000256" key="4">
    <source>
        <dbReference type="ARBA" id="ARBA00022989"/>
    </source>
</evidence>
<dbReference type="KEGG" id="epa:110250976"/>
<organism evidence="11 12">
    <name type="scientific">Exaiptasia diaphana</name>
    <name type="common">Tropical sea anemone</name>
    <name type="synonym">Aiptasia pulchella</name>
    <dbReference type="NCBI Taxonomy" id="2652724"/>
    <lineage>
        <taxon>Eukaryota</taxon>
        <taxon>Metazoa</taxon>
        <taxon>Cnidaria</taxon>
        <taxon>Anthozoa</taxon>
        <taxon>Hexacorallia</taxon>
        <taxon>Actiniaria</taxon>
        <taxon>Aiptasiidae</taxon>
        <taxon>Exaiptasia</taxon>
    </lineage>
</organism>
<evidence type="ECO:0000259" key="10">
    <source>
        <dbReference type="PROSITE" id="PS50262"/>
    </source>
</evidence>
<evidence type="ECO:0000313" key="11">
    <source>
        <dbReference type="EnsemblMetazoa" id="XP_020913302.1"/>
    </source>
</evidence>
<feature type="transmembrane region" description="Helical" evidence="9">
    <location>
        <begin position="142"/>
        <end position="164"/>
    </location>
</feature>
<dbReference type="InterPro" id="IPR000276">
    <property type="entry name" value="GPCR_Rhodpsn"/>
</dbReference>
<comment type="subcellular location">
    <subcellularLocation>
        <location evidence="1">Cell membrane</location>
        <topology evidence="1">Multi-pass membrane protein</topology>
    </subcellularLocation>
</comment>
<dbReference type="OMA" id="PTIMLLC"/>
<accession>A0A913Y252</accession>
<dbReference type="AlphaFoldDB" id="A0A913Y252"/>
<dbReference type="Pfam" id="PF00001">
    <property type="entry name" value="7tm_1"/>
    <property type="match status" value="1"/>
</dbReference>
<keyword evidence="8" id="KW-0807">Transducer</keyword>
<evidence type="ECO:0000256" key="7">
    <source>
        <dbReference type="ARBA" id="ARBA00023170"/>
    </source>
</evidence>
<evidence type="ECO:0000256" key="8">
    <source>
        <dbReference type="ARBA" id="ARBA00023224"/>
    </source>
</evidence>